<dbReference type="Pfam" id="PF00403">
    <property type="entry name" value="HMA"/>
    <property type="match status" value="1"/>
</dbReference>
<organism evidence="2 3">
    <name type="scientific">Deinococcus caeni</name>
    <dbReference type="NCBI Taxonomy" id="569127"/>
    <lineage>
        <taxon>Bacteria</taxon>
        <taxon>Thermotogati</taxon>
        <taxon>Deinococcota</taxon>
        <taxon>Deinococci</taxon>
        <taxon>Deinococcales</taxon>
        <taxon>Deinococcaceae</taxon>
        <taxon>Deinococcus</taxon>
    </lineage>
</organism>
<gene>
    <name evidence="2" type="ORF">Dcae01_02848</name>
</gene>
<dbReference type="EMBL" id="BAABQU010000045">
    <property type="protein sequence ID" value="GAA5441312.1"/>
    <property type="molecule type" value="Genomic_DNA"/>
</dbReference>
<dbReference type="RefSeq" id="WP_345446485.1">
    <property type="nucleotide sequence ID" value="NZ_BAABQU010000045.1"/>
</dbReference>
<sequence>MERIEFMIPDMSCTACVMTLEGLEEDLGGVQRVNAEYRRQRLMVEYDGTRVTAEQIAAAVRALGYQPLPWPSRP</sequence>
<dbReference type="InterPro" id="IPR006121">
    <property type="entry name" value="HMA_dom"/>
</dbReference>
<evidence type="ECO:0000313" key="2">
    <source>
        <dbReference type="EMBL" id="GAA5441312.1"/>
    </source>
</evidence>
<dbReference type="InterPro" id="IPR036163">
    <property type="entry name" value="HMA_dom_sf"/>
</dbReference>
<protein>
    <recommendedName>
        <fullName evidence="1">HMA domain-containing protein</fullName>
    </recommendedName>
</protein>
<keyword evidence="3" id="KW-1185">Reference proteome</keyword>
<dbReference type="PROSITE" id="PS50846">
    <property type="entry name" value="HMA_2"/>
    <property type="match status" value="1"/>
</dbReference>
<reference evidence="2 3" key="1">
    <citation type="submission" date="2024-02" db="EMBL/GenBank/DDBJ databases">
        <title>Deinococcus caeni NBRC 101312.</title>
        <authorList>
            <person name="Ichikawa N."/>
            <person name="Katano-Makiyama Y."/>
            <person name="Hidaka K."/>
        </authorList>
    </citation>
    <scope>NUCLEOTIDE SEQUENCE [LARGE SCALE GENOMIC DNA]</scope>
    <source>
        <strain evidence="2 3">NBRC 101312</strain>
    </source>
</reference>
<dbReference type="CDD" id="cd00371">
    <property type="entry name" value="HMA"/>
    <property type="match status" value="1"/>
</dbReference>
<proteinExistence type="predicted"/>
<accession>A0ABP9UJQ2</accession>
<evidence type="ECO:0000313" key="3">
    <source>
        <dbReference type="Proteomes" id="UP001423409"/>
    </source>
</evidence>
<name>A0ABP9UJQ2_9DEIO</name>
<feature type="domain" description="HMA" evidence="1">
    <location>
        <begin position="2"/>
        <end position="68"/>
    </location>
</feature>
<dbReference type="SUPFAM" id="SSF55008">
    <property type="entry name" value="HMA, heavy metal-associated domain"/>
    <property type="match status" value="1"/>
</dbReference>
<evidence type="ECO:0000259" key="1">
    <source>
        <dbReference type="PROSITE" id="PS50846"/>
    </source>
</evidence>
<dbReference type="Gene3D" id="3.30.70.100">
    <property type="match status" value="1"/>
</dbReference>
<comment type="caution">
    <text evidence="2">The sequence shown here is derived from an EMBL/GenBank/DDBJ whole genome shotgun (WGS) entry which is preliminary data.</text>
</comment>
<dbReference type="Proteomes" id="UP001423409">
    <property type="component" value="Unassembled WGS sequence"/>
</dbReference>